<gene>
    <name evidence="7" type="ORF">EHV23_01210</name>
</gene>
<evidence type="ECO:0000259" key="5">
    <source>
        <dbReference type="Pfam" id="PF03486"/>
    </source>
</evidence>
<dbReference type="Gene3D" id="1.10.8.260">
    <property type="entry name" value="HI0933 insert domain-like"/>
    <property type="match status" value="1"/>
</dbReference>
<dbReference type="RefSeq" id="WP_125094359.1">
    <property type="nucleotide sequence ID" value="NZ_RRUE01000001.1"/>
</dbReference>
<dbReference type="Gene3D" id="2.40.30.10">
    <property type="entry name" value="Translation factors"/>
    <property type="match status" value="1"/>
</dbReference>
<evidence type="ECO:0000259" key="6">
    <source>
        <dbReference type="Pfam" id="PF22780"/>
    </source>
</evidence>
<dbReference type="OrthoDB" id="9773233at2"/>
<dbReference type="PANTHER" id="PTHR42887:SF2">
    <property type="entry name" value="OS12G0638800 PROTEIN"/>
    <property type="match status" value="1"/>
</dbReference>
<feature type="region of interest" description="Disordered" evidence="4">
    <location>
        <begin position="142"/>
        <end position="171"/>
    </location>
</feature>
<feature type="domain" description="RsdA/BaiN/AoA(So)-like insert" evidence="6">
    <location>
        <begin position="227"/>
        <end position="425"/>
    </location>
</feature>
<keyword evidence="2" id="KW-0285">Flavoprotein</keyword>
<dbReference type="EMBL" id="RRUE01000001">
    <property type="protein sequence ID" value="RRN44927.1"/>
    <property type="molecule type" value="Genomic_DNA"/>
</dbReference>
<dbReference type="InterPro" id="IPR004792">
    <property type="entry name" value="BaiN-like"/>
</dbReference>
<keyword evidence="8" id="KW-1185">Reference proteome</keyword>
<name>A0A3R8MTQ3_9BURK</name>
<feature type="domain" description="RsdA/BaiN/AoA(So)-like Rossmann fold-like" evidence="5">
    <location>
        <begin position="176"/>
        <end position="478"/>
    </location>
</feature>
<comment type="caution">
    <text evidence="7">The sequence shown here is derived from an EMBL/GenBank/DDBJ whole genome shotgun (WGS) entry which is preliminary data.</text>
</comment>
<organism evidence="7 8">
    <name type="scientific">Lautropia dentalis</name>
    <dbReference type="NCBI Taxonomy" id="2490857"/>
    <lineage>
        <taxon>Bacteria</taxon>
        <taxon>Pseudomonadati</taxon>
        <taxon>Pseudomonadota</taxon>
        <taxon>Betaproteobacteria</taxon>
        <taxon>Burkholderiales</taxon>
        <taxon>Burkholderiaceae</taxon>
        <taxon>Lautropia</taxon>
    </lineage>
</organism>
<proteinExistence type="predicted"/>
<evidence type="ECO:0000256" key="1">
    <source>
        <dbReference type="ARBA" id="ARBA00001974"/>
    </source>
</evidence>
<evidence type="ECO:0000313" key="8">
    <source>
        <dbReference type="Proteomes" id="UP000270261"/>
    </source>
</evidence>
<accession>A0A3R8MTQ3</accession>
<protein>
    <submittedName>
        <fullName evidence="7">Aminoacetone oxidase family FAD-binding enzyme</fullName>
    </submittedName>
</protein>
<dbReference type="Pfam" id="PF03486">
    <property type="entry name" value="HI0933_like"/>
    <property type="match status" value="2"/>
</dbReference>
<dbReference type="SUPFAM" id="SSF51905">
    <property type="entry name" value="FAD/NAD(P)-binding domain"/>
    <property type="match status" value="1"/>
</dbReference>
<dbReference type="AlphaFoldDB" id="A0A3R8MTQ3"/>
<evidence type="ECO:0000256" key="4">
    <source>
        <dbReference type="SAM" id="MobiDB-lite"/>
    </source>
</evidence>
<dbReference type="PANTHER" id="PTHR42887">
    <property type="entry name" value="OS12G0638800 PROTEIN"/>
    <property type="match status" value="1"/>
</dbReference>
<dbReference type="InterPro" id="IPR023166">
    <property type="entry name" value="BaiN-like_dom_sf"/>
</dbReference>
<feature type="compositionally biased region" description="Basic and acidic residues" evidence="4">
    <location>
        <begin position="142"/>
        <end position="153"/>
    </location>
</feature>
<dbReference type="Pfam" id="PF22780">
    <property type="entry name" value="HI0933_like_1st"/>
    <property type="match status" value="1"/>
</dbReference>
<evidence type="ECO:0000313" key="7">
    <source>
        <dbReference type="EMBL" id="RRN44927.1"/>
    </source>
</evidence>
<evidence type="ECO:0000256" key="2">
    <source>
        <dbReference type="ARBA" id="ARBA00022630"/>
    </source>
</evidence>
<dbReference type="InterPro" id="IPR057661">
    <property type="entry name" value="RsdA/BaiN/AoA(So)_Rossmann"/>
</dbReference>
<dbReference type="InterPro" id="IPR036188">
    <property type="entry name" value="FAD/NAD-bd_sf"/>
</dbReference>
<dbReference type="SUPFAM" id="SSF160996">
    <property type="entry name" value="HI0933 insert domain-like"/>
    <property type="match status" value="1"/>
</dbReference>
<dbReference type="Gene3D" id="3.50.50.60">
    <property type="entry name" value="FAD/NAD(P)-binding domain"/>
    <property type="match status" value="2"/>
</dbReference>
<sequence>METCDVVVIGAGAAGLYCAGLLGQQGRQVVVLDHARRIGEKIRISGGGRCNFTNLNGADPARYLCTDPRFVRYALKEHPPERFIARVRHAGIGFHEKHLGQLFCNDSSQQIIDMLLADCRRGGVQIRHPVTVTGMQRLVVRESQEPEESRLADRPSATGAPPVPGIRALQDTDAGQAPRFEIRTTAGVLRARSLVIATGGLSIPAIGASDFAWQLATEWGLQTIAPRPGLVPLTMTSSAWQPFAALSGVALPVDVSVTVSPPGRAKTRKPQSVRFGEDLLFTHRGLSGPASLQISSYWRAGQPLWLNLLPGIERAGEWLVDLKHGRLAASPLSEGKRGDGQPHRQQLGTILSTLLPGRLARAWLAGAATLSGTQWPPQLAAALQGLREDMRLTDLPDARLRELGQALNAWPLVPAGTEGYRKAEVTVGGLATAELDPTTMMVRRIPGCYWIGEAVDVTGWLGGYNFQWAWASAWVAARALGNH</sequence>
<reference evidence="7 8" key="1">
    <citation type="submission" date="2018-11" db="EMBL/GenBank/DDBJ databases">
        <title>Genome sequencing of Lautropia sp. KCOM 2505 (= ChDC F240).</title>
        <authorList>
            <person name="Kook J.-K."/>
            <person name="Park S.-N."/>
            <person name="Lim Y.K."/>
        </authorList>
    </citation>
    <scope>NUCLEOTIDE SEQUENCE [LARGE SCALE GENOMIC DNA]</scope>
    <source>
        <strain evidence="7 8">KCOM 2505</strain>
    </source>
</reference>
<comment type="cofactor">
    <cofactor evidence="1">
        <name>FAD</name>
        <dbReference type="ChEBI" id="CHEBI:57692"/>
    </cofactor>
</comment>
<evidence type="ECO:0000256" key="3">
    <source>
        <dbReference type="ARBA" id="ARBA00022827"/>
    </source>
</evidence>
<keyword evidence="3" id="KW-0274">FAD</keyword>
<dbReference type="InterPro" id="IPR055178">
    <property type="entry name" value="RsdA/BaiN/AoA(So)-like_dom"/>
</dbReference>
<dbReference type="NCBIfam" id="TIGR00275">
    <property type="entry name" value="aminoacetone oxidase family FAD-binding enzyme"/>
    <property type="match status" value="1"/>
</dbReference>
<dbReference type="Proteomes" id="UP000270261">
    <property type="component" value="Unassembled WGS sequence"/>
</dbReference>
<feature type="domain" description="RsdA/BaiN/AoA(So)-like Rossmann fold-like" evidence="5">
    <location>
        <begin position="5"/>
        <end position="137"/>
    </location>
</feature>